<feature type="region of interest" description="Disordered" evidence="8">
    <location>
        <begin position="1"/>
        <end position="22"/>
    </location>
</feature>
<dbReference type="RefSeq" id="WP_012568994.1">
    <property type="nucleotide sequence ID" value="NC_011420.2"/>
</dbReference>
<dbReference type="PROSITE" id="PS50122">
    <property type="entry name" value="CHEB"/>
    <property type="match status" value="1"/>
</dbReference>
<dbReference type="InterPro" id="IPR000780">
    <property type="entry name" value="CheR_MeTrfase"/>
</dbReference>
<evidence type="ECO:0000256" key="6">
    <source>
        <dbReference type="PROSITE-ProRule" id="PRU00050"/>
    </source>
</evidence>
<dbReference type="Pfam" id="PF01739">
    <property type="entry name" value="CheR"/>
    <property type="match status" value="1"/>
</dbReference>
<dbReference type="GO" id="GO:0000156">
    <property type="term" value="F:phosphorelay response regulator activity"/>
    <property type="evidence" value="ECO:0007669"/>
    <property type="project" value="InterPro"/>
</dbReference>
<dbReference type="PRINTS" id="PR00996">
    <property type="entry name" value="CHERMTFRASE"/>
</dbReference>
<evidence type="ECO:0000256" key="7">
    <source>
        <dbReference type="SAM" id="Coils"/>
    </source>
</evidence>
<dbReference type="InterPro" id="IPR050903">
    <property type="entry name" value="Bact_Chemotaxis_MeTrfase"/>
</dbReference>
<dbReference type="Pfam" id="PF01339">
    <property type="entry name" value="CheB_methylest"/>
    <property type="match status" value="1"/>
</dbReference>
<keyword evidence="4" id="KW-0808">Transferase</keyword>
<dbReference type="Gene3D" id="3.40.50.180">
    <property type="entry name" value="Methylesterase CheB, C-terminal domain"/>
    <property type="match status" value="1"/>
</dbReference>
<dbReference type="EC" id="2.1.1.80" evidence="2"/>
<dbReference type="KEGG" id="rce:RC1_3878"/>
<dbReference type="PANTHER" id="PTHR24422">
    <property type="entry name" value="CHEMOTAXIS PROTEIN METHYLTRANSFERASE"/>
    <property type="match status" value="1"/>
</dbReference>
<keyword evidence="7" id="KW-0175">Coiled coil</keyword>
<feature type="active site" evidence="6">
    <location>
        <position position="73"/>
    </location>
</feature>
<dbReference type="PROSITE" id="PS50123">
    <property type="entry name" value="CHER"/>
    <property type="match status" value="1"/>
</dbReference>
<keyword evidence="5" id="KW-0949">S-adenosyl-L-methionine</keyword>
<dbReference type="EMBL" id="CP000613">
    <property type="protein sequence ID" value="ACJ01221.1"/>
    <property type="molecule type" value="Genomic_DNA"/>
</dbReference>
<keyword evidence="6" id="KW-0378">Hydrolase</keyword>
<dbReference type="SUPFAM" id="SSF47757">
    <property type="entry name" value="Chemotaxis receptor methyltransferase CheR, N-terminal domain"/>
    <property type="match status" value="1"/>
</dbReference>
<dbReference type="SUPFAM" id="SSF53335">
    <property type="entry name" value="S-adenosyl-L-methionine-dependent methyltransferases"/>
    <property type="match status" value="1"/>
</dbReference>
<evidence type="ECO:0000259" key="10">
    <source>
        <dbReference type="PROSITE" id="PS50123"/>
    </source>
</evidence>
<dbReference type="eggNOG" id="COG1352">
    <property type="taxonomic scope" value="Bacteria"/>
</dbReference>
<evidence type="ECO:0000256" key="1">
    <source>
        <dbReference type="ARBA" id="ARBA00001541"/>
    </source>
</evidence>
<dbReference type="InterPro" id="IPR035965">
    <property type="entry name" value="PAS-like_dom_sf"/>
</dbReference>
<accession>B6IY47</accession>
<evidence type="ECO:0000256" key="3">
    <source>
        <dbReference type="ARBA" id="ARBA00022603"/>
    </source>
</evidence>
<dbReference type="STRING" id="414684.RC1_3878"/>
<dbReference type="SMART" id="SM00138">
    <property type="entry name" value="MeTrc"/>
    <property type="match status" value="1"/>
</dbReference>
<sequence>MTTRRHPAPDLPTAAKAPEPRLRCGPAPVSLHGRPDFIVALGASAGGLEALQDFFSALDPVQARPAAFIVVQHLSPDHKSMMPDLLTRSTCLPITVIEDGMPLVAGQVFLIPPSVTLRITPTGRFALRPKTPGVVSLPIDILFTSMAEVFKNNCIGVVLSGTGSDGTRGVVAINSVGGLTLAQTPSSAQFDGMPRSAIATGYVDEQGDARQLARRVLEYLHGQVPEPVLLHAPDGVSGPEQEGYRAILEDLSTRTAIPFDQYKQSTVVRRIHRRMTLRHCASLTDYAKLLRGDPAELQTLRREVLIGVTRFFRDGPAFDELARLLPDLLAHKAKGEPLRIWSAGCSTGEEAYSLAILVHEAMQAAGLSLEVKIFATDVVQDYLDVASAGLYPATIEAELSPQRLDACFVRQGEMYRITPAIRRMVIFARHNVITDAPFTKVDLLVCRNTLIYFEASLQEKVIKRFQYALTDGGILFLGSSESLGPAARDFMVLSSKNKIFRTLRPGALSLEALQIGRMDRALHVVSRPPGVADPATPMDRIKDALIDTLLPPSILLTETREIAHVFGDVSRFLRLPKGQATLDPARMMAPGASATLLQVLAVARRDRAPVFSAPIALGRPADGPVEAFRIRAAPVAHEAPLDQLMVVTFLPVQAAAIVPDPADAAEAPSARIEMLEGELAITREHLQSTIEELEAANEELQAANEELLASNEELQSTNEELQSVNEELYTVNSEYQEKIQLLVKANADLDLMARAAAIPTIFVDSEIVLTRFTPDSRLIYDFRDTDIGRPLGDFSNKIGYATLPRDLGAVVQQRTGREVYWRTRDGTDYLIRMMPYSDGEGAVLGAVVAFIDITKLNQLESLQNLIDSLPEHLAVLDGDGNIQFVNSAWTRFAAANEGDAERVGVGTNYFDACVGAVPRDSYAAKAAAGLRAVLSRSIEHFSLRYPCHSPTEKRWFLMHAAPLQGSGGGAVVSHINITSLVGANDEEEVLSHEA</sequence>
<name>B6IY47_RHOCS</name>
<dbReference type="GO" id="GO:0008984">
    <property type="term" value="F:protein-glutamate methylesterase activity"/>
    <property type="evidence" value="ECO:0007669"/>
    <property type="project" value="InterPro"/>
</dbReference>
<protein>
    <recommendedName>
        <fullName evidence="2">protein-glutamate O-methyltransferase</fullName>
        <ecNumber evidence="2">2.1.1.80</ecNumber>
    </recommendedName>
</protein>
<keyword evidence="3 11" id="KW-0489">Methyltransferase</keyword>
<feature type="active site" evidence="6">
    <location>
        <position position="165"/>
    </location>
</feature>
<dbReference type="AlphaFoldDB" id="B6IY47"/>
<dbReference type="SUPFAM" id="SSF52738">
    <property type="entry name" value="Methylesterase CheB, C-terminal domain"/>
    <property type="match status" value="1"/>
</dbReference>
<evidence type="ECO:0000313" key="12">
    <source>
        <dbReference type="Proteomes" id="UP000001591"/>
    </source>
</evidence>
<dbReference type="Pfam" id="PF03705">
    <property type="entry name" value="CheR_N"/>
    <property type="match status" value="1"/>
</dbReference>
<dbReference type="GO" id="GO:0006935">
    <property type="term" value="P:chemotaxis"/>
    <property type="evidence" value="ECO:0007669"/>
    <property type="project" value="UniProtKB-UniRule"/>
</dbReference>
<feature type="active site" evidence="6">
    <location>
        <position position="44"/>
    </location>
</feature>
<dbReference type="InterPro" id="IPR036804">
    <property type="entry name" value="CheR_N_sf"/>
</dbReference>
<dbReference type="InterPro" id="IPR035909">
    <property type="entry name" value="CheB_C"/>
</dbReference>
<dbReference type="Proteomes" id="UP000001591">
    <property type="component" value="Chromosome"/>
</dbReference>
<dbReference type="InterPro" id="IPR022641">
    <property type="entry name" value="CheR_N"/>
</dbReference>
<reference evidence="11 12" key="1">
    <citation type="journal article" date="2010" name="BMC Genomics">
        <title>Metabolic flexibility revealed in the genome of the cyst-forming alpha-1 proteobacterium Rhodospirillum centenum.</title>
        <authorList>
            <person name="Lu Y.K."/>
            <person name="Marden J."/>
            <person name="Han M."/>
            <person name="Swingley W.D."/>
            <person name="Mastrian S.D."/>
            <person name="Chowdhury S.R."/>
            <person name="Hao J."/>
            <person name="Helmy T."/>
            <person name="Kim S."/>
            <person name="Kurdoglu A.A."/>
            <person name="Matthies H.J."/>
            <person name="Rollo D."/>
            <person name="Stothard P."/>
            <person name="Blankenship R.E."/>
            <person name="Bauer C.E."/>
            <person name="Touchman J.W."/>
        </authorList>
    </citation>
    <scope>NUCLEOTIDE SEQUENCE [LARGE SCALE GENOMIC DNA]</scope>
    <source>
        <strain evidence="12">ATCC 51521 / SW</strain>
    </source>
</reference>
<dbReference type="HOGENOM" id="CLU_000892_0_2_5"/>
<evidence type="ECO:0000256" key="5">
    <source>
        <dbReference type="ARBA" id="ARBA00022691"/>
    </source>
</evidence>
<dbReference type="Pfam" id="PF13596">
    <property type="entry name" value="PAS_10"/>
    <property type="match status" value="1"/>
</dbReference>
<dbReference type="SUPFAM" id="SSF55785">
    <property type="entry name" value="PYP-like sensor domain (PAS domain)"/>
    <property type="match status" value="1"/>
</dbReference>
<evidence type="ECO:0000256" key="2">
    <source>
        <dbReference type="ARBA" id="ARBA00012534"/>
    </source>
</evidence>
<comment type="catalytic activity">
    <reaction evidence="1">
        <text>L-glutamyl-[protein] + S-adenosyl-L-methionine = [protein]-L-glutamate 5-O-methyl ester + S-adenosyl-L-homocysteine</text>
        <dbReference type="Rhea" id="RHEA:24452"/>
        <dbReference type="Rhea" id="RHEA-COMP:10208"/>
        <dbReference type="Rhea" id="RHEA-COMP:10311"/>
        <dbReference type="ChEBI" id="CHEBI:29973"/>
        <dbReference type="ChEBI" id="CHEBI:57856"/>
        <dbReference type="ChEBI" id="CHEBI:59789"/>
        <dbReference type="ChEBI" id="CHEBI:82795"/>
        <dbReference type="EC" id="2.1.1.80"/>
    </reaction>
</comment>
<dbReference type="GO" id="GO:0008983">
    <property type="term" value="F:protein-glutamate O-methyltransferase activity"/>
    <property type="evidence" value="ECO:0007669"/>
    <property type="project" value="UniProtKB-EC"/>
</dbReference>
<dbReference type="InterPro" id="IPR000673">
    <property type="entry name" value="Sig_transdc_resp-reg_Me-estase"/>
</dbReference>
<evidence type="ECO:0000313" key="11">
    <source>
        <dbReference type="EMBL" id="ACJ01221.1"/>
    </source>
</evidence>
<dbReference type="GO" id="GO:0005737">
    <property type="term" value="C:cytoplasm"/>
    <property type="evidence" value="ECO:0007669"/>
    <property type="project" value="InterPro"/>
</dbReference>
<dbReference type="Pfam" id="PF08448">
    <property type="entry name" value="PAS_4"/>
    <property type="match status" value="1"/>
</dbReference>
<evidence type="ECO:0000259" key="9">
    <source>
        <dbReference type="PROSITE" id="PS50122"/>
    </source>
</evidence>
<dbReference type="InterPro" id="IPR029063">
    <property type="entry name" value="SAM-dependent_MTases_sf"/>
</dbReference>
<dbReference type="Gene3D" id="1.10.155.10">
    <property type="entry name" value="Chemotaxis receptor methyltransferase CheR, N-terminal domain"/>
    <property type="match status" value="1"/>
</dbReference>
<dbReference type="Gene3D" id="3.30.450.20">
    <property type="entry name" value="PAS domain"/>
    <property type="match status" value="2"/>
</dbReference>
<keyword evidence="12" id="KW-1185">Reference proteome</keyword>
<dbReference type="Gene3D" id="3.40.50.150">
    <property type="entry name" value="Vaccinia Virus protein VP39"/>
    <property type="match status" value="1"/>
</dbReference>
<proteinExistence type="predicted"/>
<dbReference type="PANTHER" id="PTHR24422:SF10">
    <property type="entry name" value="CHEMOTAXIS PROTEIN METHYLTRANSFERASE 2"/>
    <property type="match status" value="1"/>
</dbReference>
<dbReference type="OrthoDB" id="5287260at2"/>
<feature type="domain" description="CheR-type methyltransferase" evidence="10">
    <location>
        <begin position="241"/>
        <end position="483"/>
    </location>
</feature>
<feature type="coiled-coil region" evidence="7">
    <location>
        <begin position="672"/>
        <end position="738"/>
    </location>
</feature>
<organism evidence="11 12">
    <name type="scientific">Rhodospirillum centenum (strain ATCC 51521 / SW)</name>
    <dbReference type="NCBI Taxonomy" id="414684"/>
    <lineage>
        <taxon>Bacteria</taxon>
        <taxon>Pseudomonadati</taxon>
        <taxon>Pseudomonadota</taxon>
        <taxon>Alphaproteobacteria</taxon>
        <taxon>Rhodospirillales</taxon>
        <taxon>Rhodospirillaceae</taxon>
        <taxon>Rhodospirillum</taxon>
    </lineage>
</organism>
<feature type="domain" description="CheB-type methylesterase" evidence="9">
    <location>
        <begin position="26"/>
        <end position="223"/>
    </location>
</feature>
<dbReference type="InterPro" id="IPR013656">
    <property type="entry name" value="PAS_4"/>
</dbReference>
<evidence type="ECO:0000256" key="4">
    <source>
        <dbReference type="ARBA" id="ARBA00022679"/>
    </source>
</evidence>
<keyword evidence="6" id="KW-0145">Chemotaxis</keyword>
<dbReference type="CDD" id="cd16434">
    <property type="entry name" value="CheB-CheR_fusion"/>
    <property type="match status" value="1"/>
</dbReference>
<evidence type="ECO:0000256" key="8">
    <source>
        <dbReference type="SAM" id="MobiDB-lite"/>
    </source>
</evidence>
<dbReference type="eggNOG" id="COG2201">
    <property type="taxonomic scope" value="Bacteria"/>
</dbReference>
<gene>
    <name evidence="11" type="ordered locus">RC1_3878</name>
</gene>
<dbReference type="InterPro" id="IPR022642">
    <property type="entry name" value="CheR_C"/>
</dbReference>
<dbReference type="GO" id="GO:0032259">
    <property type="term" value="P:methylation"/>
    <property type="evidence" value="ECO:0007669"/>
    <property type="project" value="UniProtKB-KW"/>
</dbReference>